<dbReference type="AlphaFoldDB" id="A0A7W6IQP2"/>
<proteinExistence type="inferred from homology"/>
<dbReference type="PANTHER" id="PTHR30408:SF12">
    <property type="entry name" value="TYPE I RESTRICTION ENZYME MJAVIII SPECIFICITY SUBUNIT"/>
    <property type="match status" value="1"/>
</dbReference>
<organism evidence="6 7">
    <name type="scientific">Devosia subaequoris</name>
    <dbReference type="NCBI Taxonomy" id="395930"/>
    <lineage>
        <taxon>Bacteria</taxon>
        <taxon>Pseudomonadati</taxon>
        <taxon>Pseudomonadota</taxon>
        <taxon>Alphaproteobacteria</taxon>
        <taxon>Hyphomicrobiales</taxon>
        <taxon>Devosiaceae</taxon>
        <taxon>Devosia</taxon>
    </lineage>
</organism>
<protein>
    <submittedName>
        <fullName evidence="6">Type I restriction enzyme S subunit</fullName>
        <ecNumber evidence="6">3.1.21.3</ecNumber>
    </submittedName>
</protein>
<evidence type="ECO:0000256" key="1">
    <source>
        <dbReference type="ARBA" id="ARBA00010923"/>
    </source>
</evidence>
<keyword evidence="7" id="KW-1185">Reference proteome</keyword>
<feature type="domain" description="Type I restriction modification DNA specificity" evidence="5">
    <location>
        <begin position="194"/>
        <end position="360"/>
    </location>
</feature>
<evidence type="ECO:0000256" key="3">
    <source>
        <dbReference type="ARBA" id="ARBA00023125"/>
    </source>
</evidence>
<gene>
    <name evidence="6" type="ORF">GGR20_003189</name>
</gene>
<dbReference type="Proteomes" id="UP000547011">
    <property type="component" value="Unassembled WGS sequence"/>
</dbReference>
<dbReference type="Pfam" id="PF01420">
    <property type="entry name" value="Methylase_S"/>
    <property type="match status" value="2"/>
</dbReference>
<dbReference type="InterPro" id="IPR044946">
    <property type="entry name" value="Restrct_endonuc_typeI_TRD_sf"/>
</dbReference>
<name>A0A7W6IQP2_9HYPH</name>
<evidence type="ECO:0000259" key="5">
    <source>
        <dbReference type="Pfam" id="PF01420"/>
    </source>
</evidence>
<dbReference type="GO" id="GO:0003677">
    <property type="term" value="F:DNA binding"/>
    <property type="evidence" value="ECO:0007669"/>
    <property type="project" value="UniProtKB-KW"/>
</dbReference>
<dbReference type="Gene3D" id="3.90.220.20">
    <property type="entry name" value="DNA methylase specificity domains"/>
    <property type="match status" value="2"/>
</dbReference>
<dbReference type="CDD" id="cd17266">
    <property type="entry name" value="RMtype1_S_Sau1132ORF3780P-TRD2-CR2_like"/>
    <property type="match status" value="1"/>
</dbReference>
<reference evidence="6 7" key="1">
    <citation type="submission" date="2020-08" db="EMBL/GenBank/DDBJ databases">
        <title>Genomic Encyclopedia of Type Strains, Phase IV (KMG-IV): sequencing the most valuable type-strain genomes for metagenomic binning, comparative biology and taxonomic classification.</title>
        <authorList>
            <person name="Goeker M."/>
        </authorList>
    </citation>
    <scope>NUCLEOTIDE SEQUENCE [LARGE SCALE GENOMIC DNA]</scope>
    <source>
        <strain evidence="6 7">DSM 23447</strain>
    </source>
</reference>
<dbReference type="CDD" id="cd17515">
    <property type="entry name" value="RMtype1_S_MjaORF132P_Sau1132ORF3780P-TRD1-CR1_like"/>
    <property type="match status" value="1"/>
</dbReference>
<dbReference type="GO" id="GO:0009307">
    <property type="term" value="P:DNA restriction-modification system"/>
    <property type="evidence" value="ECO:0007669"/>
    <property type="project" value="UniProtKB-KW"/>
</dbReference>
<dbReference type="InterPro" id="IPR052021">
    <property type="entry name" value="Type-I_RS_S_subunit"/>
</dbReference>
<keyword evidence="3" id="KW-0238">DNA-binding</keyword>
<keyword evidence="6" id="KW-0378">Hydrolase</keyword>
<dbReference type="EC" id="3.1.21.3" evidence="6"/>
<dbReference type="SUPFAM" id="SSF116734">
    <property type="entry name" value="DNA methylase specificity domain"/>
    <property type="match status" value="2"/>
</dbReference>
<accession>A0A7W6IQP2</accession>
<sequence>MKYRQTVGRTDSPPRGWIKAKLSDCLHMKSGDMITAKRIVEVEAYPVYGGNGLRGFTDSFNREGAHSLIGRQGALCGAVHFADGQFYASEHAIVAKALGKNDQRFLTYVLDALNLNEVSEASAQPGLSVEKLRSIEILCPKSPDEQQAIAAALSDADGVVAGLERVIAKKRLIKQGAMQDLLTARRRLPGFSGEWEVKRIGQLANGFSGGTPSTQDPANYGGSIQWITSSDLNQALVTEVSGRITEKGLRSSAAKMVQPGMVLLALYGATAGVSAVCNCDGAINQAILALGAHACDAGFLFHLLQASKDLMVSTLTQGGQPNLSGALVKNFEVRLPADRREQQAIATVLSDMDAEIQTLESRLAKARAVKEGMMQNLLTGRVRLV</sequence>
<dbReference type="GO" id="GO:0009035">
    <property type="term" value="F:type I site-specific deoxyribonuclease activity"/>
    <property type="evidence" value="ECO:0007669"/>
    <property type="project" value="UniProtKB-EC"/>
</dbReference>
<dbReference type="EMBL" id="JACIEW010000009">
    <property type="protein sequence ID" value="MBB4053527.1"/>
    <property type="molecule type" value="Genomic_DNA"/>
</dbReference>
<dbReference type="RefSeq" id="WP_183312316.1">
    <property type="nucleotide sequence ID" value="NZ_JACIEW010000009.1"/>
</dbReference>
<evidence type="ECO:0000313" key="6">
    <source>
        <dbReference type="EMBL" id="MBB4053527.1"/>
    </source>
</evidence>
<evidence type="ECO:0000313" key="7">
    <source>
        <dbReference type="Proteomes" id="UP000547011"/>
    </source>
</evidence>
<comment type="similarity">
    <text evidence="1">Belongs to the type-I restriction system S methylase family.</text>
</comment>
<evidence type="ECO:0000256" key="4">
    <source>
        <dbReference type="SAM" id="Coils"/>
    </source>
</evidence>
<dbReference type="PANTHER" id="PTHR30408">
    <property type="entry name" value="TYPE-1 RESTRICTION ENZYME ECOKI SPECIFICITY PROTEIN"/>
    <property type="match status" value="1"/>
</dbReference>
<comment type="caution">
    <text evidence="6">The sequence shown here is derived from an EMBL/GenBank/DDBJ whole genome shotgun (WGS) entry which is preliminary data.</text>
</comment>
<evidence type="ECO:0000256" key="2">
    <source>
        <dbReference type="ARBA" id="ARBA00022747"/>
    </source>
</evidence>
<dbReference type="InterPro" id="IPR000055">
    <property type="entry name" value="Restrct_endonuc_typeI_TRD"/>
</dbReference>
<keyword evidence="2" id="KW-0680">Restriction system</keyword>
<feature type="domain" description="Type I restriction modification DNA specificity" evidence="5">
    <location>
        <begin position="14"/>
        <end position="158"/>
    </location>
</feature>
<keyword evidence="4" id="KW-0175">Coiled coil</keyword>
<feature type="coiled-coil region" evidence="4">
    <location>
        <begin position="349"/>
        <end position="376"/>
    </location>
</feature>
<dbReference type="Gene3D" id="1.10.287.1120">
    <property type="entry name" value="Bipartite methylase S protein"/>
    <property type="match status" value="2"/>
</dbReference>